<accession>A0A917UU91</accession>
<feature type="domain" description="AB hydrolase-1" evidence="1">
    <location>
        <begin position="1"/>
        <end position="193"/>
    </location>
</feature>
<comment type="caution">
    <text evidence="2">The sequence shown here is derived from an EMBL/GenBank/DDBJ whole genome shotgun (WGS) entry which is preliminary data.</text>
</comment>
<dbReference type="InterPro" id="IPR000073">
    <property type="entry name" value="AB_hydrolase_1"/>
</dbReference>
<evidence type="ECO:0000313" key="2">
    <source>
        <dbReference type="EMBL" id="GGJ85962.1"/>
    </source>
</evidence>
<gene>
    <name evidence="2" type="ORF">GCM10011372_25380</name>
</gene>
<reference evidence="2" key="2">
    <citation type="submission" date="2020-09" db="EMBL/GenBank/DDBJ databases">
        <authorList>
            <person name="Sun Q."/>
            <person name="Zhou Y."/>
        </authorList>
    </citation>
    <scope>NUCLEOTIDE SEQUENCE</scope>
    <source>
        <strain evidence="2">CGMCC 1.8984</strain>
    </source>
</reference>
<proteinExistence type="predicted"/>
<sequence>MVREVCEQLDITEIAAAVGVSFGGLQAVHVAEDREQGVPRLMLHSCAPSTLPYPDTRAEAIVGPVVFSPLLQGLVWRLVRRMVGSDAGLRRMMARLSRLPVDDWWGQLSAADRDEARALFQSMGSDSGFAIDLRQGRARDAAARRDALSKVPCPTLVTGSPHDRGVSYAHAEDLAAVIPDAVLVELDSASHLFWIGAGRARVGLIVGAFIDE</sequence>
<reference evidence="2" key="1">
    <citation type="journal article" date="2014" name="Int. J. Syst. Evol. Microbiol.">
        <title>Complete genome sequence of Corynebacterium casei LMG S-19264T (=DSM 44701T), isolated from a smear-ripened cheese.</title>
        <authorList>
            <consortium name="US DOE Joint Genome Institute (JGI-PGF)"/>
            <person name="Walter F."/>
            <person name="Albersmeier A."/>
            <person name="Kalinowski J."/>
            <person name="Ruckert C."/>
        </authorList>
    </citation>
    <scope>NUCLEOTIDE SEQUENCE</scope>
    <source>
        <strain evidence="2">CGMCC 1.8984</strain>
    </source>
</reference>
<dbReference type="GO" id="GO:0003824">
    <property type="term" value="F:catalytic activity"/>
    <property type="evidence" value="ECO:0007669"/>
    <property type="project" value="UniProtKB-ARBA"/>
</dbReference>
<dbReference type="Proteomes" id="UP000636956">
    <property type="component" value="Unassembled WGS sequence"/>
</dbReference>
<evidence type="ECO:0000313" key="3">
    <source>
        <dbReference type="Proteomes" id="UP000636956"/>
    </source>
</evidence>
<dbReference type="Gene3D" id="3.40.50.1820">
    <property type="entry name" value="alpha/beta hydrolase"/>
    <property type="match status" value="1"/>
</dbReference>
<protein>
    <recommendedName>
        <fullName evidence="1">AB hydrolase-1 domain-containing protein</fullName>
    </recommendedName>
</protein>
<dbReference type="EMBL" id="BMMD01000014">
    <property type="protein sequence ID" value="GGJ85962.1"/>
    <property type="molecule type" value="Genomic_DNA"/>
</dbReference>
<keyword evidence="3" id="KW-1185">Reference proteome</keyword>
<name>A0A917UU91_9MICO</name>
<dbReference type="SUPFAM" id="SSF53474">
    <property type="entry name" value="alpha/beta-Hydrolases"/>
    <property type="match status" value="1"/>
</dbReference>
<evidence type="ECO:0000259" key="1">
    <source>
        <dbReference type="Pfam" id="PF00561"/>
    </source>
</evidence>
<organism evidence="2 3">
    <name type="scientific">Agromyces bauzanensis</name>
    <dbReference type="NCBI Taxonomy" id="1308924"/>
    <lineage>
        <taxon>Bacteria</taxon>
        <taxon>Bacillati</taxon>
        <taxon>Actinomycetota</taxon>
        <taxon>Actinomycetes</taxon>
        <taxon>Micrococcales</taxon>
        <taxon>Microbacteriaceae</taxon>
        <taxon>Agromyces</taxon>
    </lineage>
</organism>
<dbReference type="InterPro" id="IPR029058">
    <property type="entry name" value="AB_hydrolase_fold"/>
</dbReference>
<dbReference type="AlphaFoldDB" id="A0A917UU91"/>
<dbReference type="Pfam" id="PF00561">
    <property type="entry name" value="Abhydrolase_1"/>
    <property type="match status" value="1"/>
</dbReference>